<organism evidence="1 2">
    <name type="scientific">Nonlabens dokdonensis (strain DSM 17205 / KCTC 12402 / DSW-6)</name>
    <name type="common">Donghaeana dokdonensis</name>
    <dbReference type="NCBI Taxonomy" id="592029"/>
    <lineage>
        <taxon>Bacteria</taxon>
        <taxon>Pseudomonadati</taxon>
        <taxon>Bacteroidota</taxon>
        <taxon>Flavobacteriia</taxon>
        <taxon>Flavobacteriales</taxon>
        <taxon>Flavobacteriaceae</taxon>
        <taxon>Nonlabens</taxon>
    </lineage>
</organism>
<dbReference type="STRING" id="592029.DDD_1078"/>
<dbReference type="AlphaFoldDB" id="L7W3Q7"/>
<evidence type="ECO:0000313" key="2">
    <source>
        <dbReference type="Proteomes" id="UP000011173"/>
    </source>
</evidence>
<evidence type="ECO:0000313" key="1">
    <source>
        <dbReference type="EMBL" id="AGC76205.1"/>
    </source>
</evidence>
<dbReference type="KEGG" id="ndo:DDD_1078"/>
<proteinExistence type="predicted"/>
<gene>
    <name evidence="1" type="ordered locus">DDD_1078</name>
</gene>
<reference evidence="1 2" key="1">
    <citation type="journal article" date="2013" name="Genome Biol. Evol.">
        <title>Genomic makeup of the marine flavobacterium Nonlabens (Donghaeana) dokdonensis DSW-6 and identification of a novel class of rhodopsins.</title>
        <authorList>
            <person name="Kwon S.K."/>
            <person name="Kim B.K."/>
            <person name="Song J.Y."/>
            <person name="Kwak M.J."/>
            <person name="Lee C.H."/>
            <person name="Yoon J.H."/>
            <person name="Oh T.K."/>
            <person name="Kim J.F."/>
        </authorList>
    </citation>
    <scope>NUCLEOTIDE SEQUENCE [LARGE SCALE GENOMIC DNA]</scope>
    <source>
        <strain evidence="2">DSM 17205 / KCTC 12402 / DSW-6</strain>
    </source>
</reference>
<dbReference type="HOGENOM" id="CLU_3293238_0_0_10"/>
<dbReference type="Proteomes" id="UP000011173">
    <property type="component" value="Chromosome"/>
</dbReference>
<dbReference type="PATRIC" id="fig|592029.3.peg.1067"/>
<dbReference type="EMBL" id="CP001397">
    <property type="protein sequence ID" value="AGC76205.1"/>
    <property type="molecule type" value="Genomic_DNA"/>
</dbReference>
<accession>L7W3Q7</accession>
<name>L7W3Q7_NONDD</name>
<sequence length="40" mass="4560">MIKLVVSFAFAKAGISNISKTKKQTLKKTSLIYIQIVFHY</sequence>
<protein>
    <submittedName>
        <fullName evidence="1">Uncharacterized protein</fullName>
    </submittedName>
</protein>